<dbReference type="RefSeq" id="XP_009515219.1">
    <property type="nucleotide sequence ID" value="XM_009516924.1"/>
</dbReference>
<dbReference type="KEGG" id="psoj:PHYSODRAFT_293611"/>
<keyword evidence="3" id="KW-1185">Reference proteome</keyword>
<proteinExistence type="predicted"/>
<protein>
    <submittedName>
        <fullName evidence="2">Uncharacterized protein</fullName>
    </submittedName>
</protein>
<reference evidence="2 3" key="1">
    <citation type="journal article" date="2006" name="Science">
        <title>Phytophthora genome sequences uncover evolutionary origins and mechanisms of pathogenesis.</title>
        <authorList>
            <person name="Tyler B.M."/>
            <person name="Tripathy S."/>
            <person name="Zhang X."/>
            <person name="Dehal P."/>
            <person name="Jiang R.H."/>
            <person name="Aerts A."/>
            <person name="Arredondo F.D."/>
            <person name="Baxter L."/>
            <person name="Bensasson D."/>
            <person name="Beynon J.L."/>
            <person name="Chapman J."/>
            <person name="Damasceno C.M."/>
            <person name="Dorrance A.E."/>
            <person name="Dou D."/>
            <person name="Dickerman A.W."/>
            <person name="Dubchak I.L."/>
            <person name="Garbelotto M."/>
            <person name="Gijzen M."/>
            <person name="Gordon S.G."/>
            <person name="Govers F."/>
            <person name="Grunwald N.J."/>
            <person name="Huang W."/>
            <person name="Ivors K.L."/>
            <person name="Jones R.W."/>
            <person name="Kamoun S."/>
            <person name="Krampis K."/>
            <person name="Lamour K.H."/>
            <person name="Lee M.K."/>
            <person name="McDonald W.H."/>
            <person name="Medina M."/>
            <person name="Meijer H.J."/>
            <person name="Nordberg E.K."/>
            <person name="Maclean D.J."/>
            <person name="Ospina-Giraldo M.D."/>
            <person name="Morris P.F."/>
            <person name="Phuntumart V."/>
            <person name="Putnam N.H."/>
            <person name="Rash S."/>
            <person name="Rose J.K."/>
            <person name="Sakihama Y."/>
            <person name="Salamov A.A."/>
            <person name="Savidor A."/>
            <person name="Scheuring C.F."/>
            <person name="Smith B.M."/>
            <person name="Sobral B.W."/>
            <person name="Terry A."/>
            <person name="Torto-Alalibo T.A."/>
            <person name="Win J."/>
            <person name="Xu Z."/>
            <person name="Zhang H."/>
            <person name="Grigoriev I.V."/>
            <person name="Rokhsar D.S."/>
            <person name="Boore J.L."/>
        </authorList>
    </citation>
    <scope>NUCLEOTIDE SEQUENCE [LARGE SCALE GENOMIC DNA]</scope>
    <source>
        <strain evidence="2 3">P6497</strain>
    </source>
</reference>
<evidence type="ECO:0000313" key="2">
    <source>
        <dbReference type="EMBL" id="EGZ27944.1"/>
    </source>
</evidence>
<sequence length="291" mass="31875">MAGSAAGAKGRGGRPILTLAGQWERASDNVPNATRCAWSAKDRCWILVAGRLAALHDDGRLRSDGGQPAPAKPRCEACLAAWVAAPSCSVVEAKAQPAIRQRVSLSAFPRRFARFPAHFNSAPSQRNQLRVTSRKTSEPKRARDAQRRPNRARCLGPRRALIGVCGSRRSFDRRSCLTTAASSIEAGPASTLSLQRRAMLLEREHDHYRNGCDSADGFAFTPLCPRLANVEKASRGPQDEAPLAQHGSVFPSLAVATMCIRCARMLIHCAYKWWHRRQSRHESTGEAPFDT</sequence>
<organism evidence="2 3">
    <name type="scientific">Phytophthora sojae (strain P6497)</name>
    <name type="common">Soybean stem and root rot agent</name>
    <name type="synonym">Phytophthora megasperma f. sp. glycines</name>
    <dbReference type="NCBI Taxonomy" id="1094619"/>
    <lineage>
        <taxon>Eukaryota</taxon>
        <taxon>Sar</taxon>
        <taxon>Stramenopiles</taxon>
        <taxon>Oomycota</taxon>
        <taxon>Peronosporomycetes</taxon>
        <taxon>Peronosporales</taxon>
        <taxon>Peronosporaceae</taxon>
        <taxon>Phytophthora</taxon>
    </lineage>
</organism>
<dbReference type="EMBL" id="JH159151">
    <property type="protein sequence ID" value="EGZ27944.1"/>
    <property type="molecule type" value="Genomic_DNA"/>
</dbReference>
<feature type="compositionally biased region" description="Basic and acidic residues" evidence="1">
    <location>
        <begin position="135"/>
        <end position="147"/>
    </location>
</feature>
<dbReference type="InParanoid" id="G4YPG4"/>
<feature type="region of interest" description="Disordered" evidence="1">
    <location>
        <begin position="123"/>
        <end position="151"/>
    </location>
</feature>
<evidence type="ECO:0000313" key="3">
    <source>
        <dbReference type="Proteomes" id="UP000002640"/>
    </source>
</evidence>
<evidence type="ECO:0000256" key="1">
    <source>
        <dbReference type="SAM" id="MobiDB-lite"/>
    </source>
</evidence>
<dbReference type="GeneID" id="20641006"/>
<name>G4YPG4_PHYSP</name>
<dbReference type="AlphaFoldDB" id="G4YPG4"/>
<gene>
    <name evidence="2" type="ORF">PHYSODRAFT_293611</name>
</gene>
<accession>G4YPG4</accession>
<dbReference type="Proteomes" id="UP000002640">
    <property type="component" value="Unassembled WGS sequence"/>
</dbReference>